<sequence>MQHDTVTEEIKNYYKICVLLSLNSGHRHHFGLPNWDIKFKHDINP</sequence>
<dbReference type="EMBL" id="GBXM01090273">
    <property type="protein sequence ID" value="JAH18304.1"/>
    <property type="molecule type" value="Transcribed_RNA"/>
</dbReference>
<reference evidence="1" key="1">
    <citation type="submission" date="2014-11" db="EMBL/GenBank/DDBJ databases">
        <authorList>
            <person name="Amaro Gonzalez C."/>
        </authorList>
    </citation>
    <scope>NUCLEOTIDE SEQUENCE</scope>
</reference>
<evidence type="ECO:0000313" key="1">
    <source>
        <dbReference type="EMBL" id="JAH18304.1"/>
    </source>
</evidence>
<dbReference type="AlphaFoldDB" id="A0A0E9QNB1"/>
<reference evidence="1" key="2">
    <citation type="journal article" date="2015" name="Fish Shellfish Immunol.">
        <title>Early steps in the European eel (Anguilla anguilla)-Vibrio vulnificus interaction in the gills: Role of the RtxA13 toxin.</title>
        <authorList>
            <person name="Callol A."/>
            <person name="Pajuelo D."/>
            <person name="Ebbesson L."/>
            <person name="Teles M."/>
            <person name="MacKenzie S."/>
            <person name="Amaro C."/>
        </authorList>
    </citation>
    <scope>NUCLEOTIDE SEQUENCE</scope>
</reference>
<accession>A0A0E9QNB1</accession>
<proteinExistence type="predicted"/>
<protein>
    <submittedName>
        <fullName evidence="1">Uncharacterized protein</fullName>
    </submittedName>
</protein>
<organism evidence="1">
    <name type="scientific">Anguilla anguilla</name>
    <name type="common">European freshwater eel</name>
    <name type="synonym">Muraena anguilla</name>
    <dbReference type="NCBI Taxonomy" id="7936"/>
    <lineage>
        <taxon>Eukaryota</taxon>
        <taxon>Metazoa</taxon>
        <taxon>Chordata</taxon>
        <taxon>Craniata</taxon>
        <taxon>Vertebrata</taxon>
        <taxon>Euteleostomi</taxon>
        <taxon>Actinopterygii</taxon>
        <taxon>Neopterygii</taxon>
        <taxon>Teleostei</taxon>
        <taxon>Anguilliformes</taxon>
        <taxon>Anguillidae</taxon>
        <taxon>Anguilla</taxon>
    </lineage>
</organism>
<name>A0A0E9QNB1_ANGAN</name>